<evidence type="ECO:0000256" key="1">
    <source>
        <dbReference type="SAM" id="MobiDB-lite"/>
    </source>
</evidence>
<evidence type="ECO:0000313" key="3">
    <source>
        <dbReference type="Proteomes" id="UP000005801"/>
    </source>
</evidence>
<protein>
    <submittedName>
        <fullName evidence="2">Uncharacterized protein</fullName>
    </submittedName>
</protein>
<feature type="region of interest" description="Disordered" evidence="1">
    <location>
        <begin position="168"/>
        <end position="187"/>
    </location>
</feature>
<keyword evidence="3" id="KW-1185">Reference proteome</keyword>
<proteinExistence type="predicted"/>
<dbReference type="Proteomes" id="UP000005801">
    <property type="component" value="Unassembled WGS sequence"/>
</dbReference>
<sequence length="187" mass="21270">MALPTIHNPTTPIIFIARDDTAWDRDRINYELEVIEGEREPDQDRPVAWDAVEDHPMVRYQLGETRYDLTTVEQYLDQAEGPVRFHLRRLTRNQRNNLLALQQGGQLYAAYEAAFRLGVETIDGVPNLELQARFKKSKTLGEKDMGRIEQLLGRDIFHEVGEAVLRASQDLTRAEKKPSASGPGSSP</sequence>
<dbReference type="RefSeq" id="WP_006971822.1">
    <property type="nucleotide sequence ID" value="NZ_ABCS01000023.1"/>
</dbReference>
<accession>A6G523</accession>
<evidence type="ECO:0000313" key="2">
    <source>
        <dbReference type="EMBL" id="EDM79115.1"/>
    </source>
</evidence>
<comment type="caution">
    <text evidence="2">The sequence shown here is derived from an EMBL/GenBank/DDBJ whole genome shotgun (WGS) entry which is preliminary data.</text>
</comment>
<name>A6G523_9BACT</name>
<gene>
    <name evidence="2" type="ORF">PPSIR1_10945</name>
</gene>
<dbReference type="EMBL" id="ABCS01000023">
    <property type="protein sequence ID" value="EDM79115.1"/>
    <property type="molecule type" value="Genomic_DNA"/>
</dbReference>
<dbReference type="AlphaFoldDB" id="A6G523"/>
<reference evidence="2 3" key="1">
    <citation type="submission" date="2007-06" db="EMBL/GenBank/DDBJ databases">
        <authorList>
            <person name="Shimkets L."/>
            <person name="Ferriera S."/>
            <person name="Johnson J."/>
            <person name="Kravitz S."/>
            <person name="Beeson K."/>
            <person name="Sutton G."/>
            <person name="Rogers Y.-H."/>
            <person name="Friedman R."/>
            <person name="Frazier M."/>
            <person name="Venter J.C."/>
        </authorList>
    </citation>
    <scope>NUCLEOTIDE SEQUENCE [LARGE SCALE GENOMIC DNA]</scope>
    <source>
        <strain evidence="2 3">SIR-1</strain>
    </source>
</reference>
<organism evidence="2 3">
    <name type="scientific">Plesiocystis pacifica SIR-1</name>
    <dbReference type="NCBI Taxonomy" id="391625"/>
    <lineage>
        <taxon>Bacteria</taxon>
        <taxon>Pseudomonadati</taxon>
        <taxon>Myxococcota</taxon>
        <taxon>Polyangia</taxon>
        <taxon>Nannocystales</taxon>
        <taxon>Nannocystaceae</taxon>
        <taxon>Plesiocystis</taxon>
    </lineage>
</organism>